<feature type="domain" description="MI" evidence="5">
    <location>
        <begin position="680"/>
        <end position="812"/>
    </location>
</feature>
<dbReference type="GO" id="GO:0003723">
    <property type="term" value="F:RNA binding"/>
    <property type="evidence" value="ECO:0007669"/>
    <property type="project" value="InterPro"/>
</dbReference>
<comment type="caution">
    <text evidence="6">The sequence shown here is derived from an EMBL/GenBank/DDBJ whole genome shotgun (WGS) entry which is preliminary data.</text>
</comment>
<dbReference type="InterPro" id="IPR003890">
    <property type="entry name" value="MIF4G-like_typ-3"/>
</dbReference>
<dbReference type="PROSITE" id="PS51366">
    <property type="entry name" value="MI"/>
    <property type="match status" value="1"/>
</dbReference>
<evidence type="ECO:0000313" key="7">
    <source>
        <dbReference type="Proteomes" id="UP000242814"/>
    </source>
</evidence>
<evidence type="ECO:0000313" key="6">
    <source>
        <dbReference type="EMBL" id="ODH22092.1"/>
    </source>
</evidence>
<evidence type="ECO:0000259" key="5">
    <source>
        <dbReference type="PROSITE" id="PS51366"/>
    </source>
</evidence>
<protein>
    <recommendedName>
        <fullName evidence="5">MI domain-containing protein</fullName>
    </recommendedName>
</protein>
<evidence type="ECO:0000256" key="1">
    <source>
        <dbReference type="ARBA" id="ARBA00004604"/>
    </source>
</evidence>
<evidence type="ECO:0000256" key="2">
    <source>
        <dbReference type="ARBA" id="ARBA00006856"/>
    </source>
</evidence>
<dbReference type="Gene3D" id="1.25.40.180">
    <property type="match status" value="1"/>
</dbReference>
<name>A0A1D2J9V9_PARBR</name>
<feature type="region of interest" description="Disordered" evidence="4">
    <location>
        <begin position="1"/>
        <end position="171"/>
    </location>
</feature>
<dbReference type="GO" id="GO:0005730">
    <property type="term" value="C:nucleolus"/>
    <property type="evidence" value="ECO:0007669"/>
    <property type="project" value="UniProtKB-SubCell"/>
</dbReference>
<proteinExistence type="inferred from homology"/>
<dbReference type="GO" id="GO:0042274">
    <property type="term" value="P:ribosomal small subunit biogenesis"/>
    <property type="evidence" value="ECO:0007669"/>
    <property type="project" value="TreeGrafter"/>
</dbReference>
<dbReference type="PANTHER" id="PTHR18034:SF4">
    <property type="entry name" value="NUCLEOLAR MIF4G DOMAIN-CONTAINING PROTEIN 1"/>
    <property type="match status" value="1"/>
</dbReference>
<feature type="compositionally biased region" description="Basic and acidic residues" evidence="4">
    <location>
        <begin position="221"/>
        <end position="234"/>
    </location>
</feature>
<dbReference type="SUPFAM" id="SSF48371">
    <property type="entry name" value="ARM repeat"/>
    <property type="match status" value="1"/>
</dbReference>
<feature type="compositionally biased region" description="Polar residues" evidence="4">
    <location>
        <begin position="1"/>
        <end position="12"/>
    </location>
</feature>
<feature type="compositionally biased region" description="Acidic residues" evidence="4">
    <location>
        <begin position="136"/>
        <end position="153"/>
    </location>
</feature>
<dbReference type="InterPro" id="IPR050781">
    <property type="entry name" value="CWC22_splicing_factor"/>
</dbReference>
<feature type="compositionally biased region" description="Basic and acidic residues" evidence="4">
    <location>
        <begin position="838"/>
        <end position="858"/>
    </location>
</feature>
<evidence type="ECO:0000256" key="4">
    <source>
        <dbReference type="SAM" id="MobiDB-lite"/>
    </source>
</evidence>
<comment type="subcellular location">
    <subcellularLocation>
        <location evidence="1">Nucleus</location>
        <location evidence="1">Nucleolus</location>
    </subcellularLocation>
</comment>
<accession>A0A1D2J9V9</accession>
<dbReference type="Proteomes" id="UP000242814">
    <property type="component" value="Unassembled WGS sequence"/>
</dbReference>
<feature type="compositionally biased region" description="Pro residues" evidence="4">
    <location>
        <begin position="312"/>
        <end position="326"/>
    </location>
</feature>
<dbReference type="FunFam" id="1.25.40.180:FF:000050">
    <property type="entry name" value="Nuclear protein (Sgd1), putative"/>
    <property type="match status" value="1"/>
</dbReference>
<dbReference type="PANTHER" id="PTHR18034">
    <property type="entry name" value="CELL CYCLE CONTROL PROTEIN CWF22-RELATED"/>
    <property type="match status" value="1"/>
</dbReference>
<sequence length="930" mass="102935">MPRPLYNTTQLPKQLRDELGLSDLADLPRGKGTGDRLRNGYVSRKERRKAERVNVKRAQRAQRGNGGRGGVVDGGDVRNTVSAGEQKQRPTAKLKVGSAPKSKPILKKREQIVNVFEKGESEEENEGGFTDLLNEKEEEGEDGDDPDEEEMSSGDEQFTTQPKLSQAVKDKLAEDDAEISALEKKLGIKGKKGKLPQSFYDEGLADILGDLAGAGSDGEDESRKRKREEDEWLQRKRMKAQAAARKNKSMGVESGSEREGSEESDESGEEDEFDGFDDDGGGGGGDGNNISNDSGQDDEDTAQKPKKRENPYLPPVSTPTAPPKYIPPSLRNQPSNESESLTRLRRQAQGHLNKLSEANLLSILREIEKLYQDYPRRNVTSTLIELLMGLVYDRSVLQDTFIILHAGFIAAVYKVMGMDFGAELVEAVVRRFDGDYEVARMKGGEEKESDGGGSNNKEMLNAISLLSHLYNFHVIGCSLIFDYIRLFLTDITELNTELLLRIIKNSGPQLRADSPSTLKDIILLLQPTLSTLDPSTLSVRTKFMLETITDLKNNRLKSNAASASSLSSTHITTMRKILGSLNDSPRTLRASEPIRIGRADIHRADKRGKWWLVGASWRDDAANQHNGQRDTTVAGAADAHAHAHAHAATALADTLNDNDGIGGKEVDLLQLARAHGMNTDVRRSIFVAIMSAADYRDAHMRLAKLRLKRNQEGEIPRVLLHCAMEEEAHNPYYTIIARRLCGERRMKMAFMFSLWDVFKRMGEGGEYGDDDGGGGEGDDEVTSKAIVNLAKMYGSLIAGGEMGLGALKVLDFVYMQSKTRVFVEVLIVTVMAQTQQRRTRELQRERNGSGSRRGRDGGEGDEGFDEKALADVFLRTRETPQIVPRLIYFIRKVVAKTDIVVSKRERRVVKWGCKVALDTLKAVSRAGGDG</sequence>
<feature type="compositionally biased region" description="Polar residues" evidence="4">
    <location>
        <begin position="330"/>
        <end position="339"/>
    </location>
</feature>
<feature type="compositionally biased region" description="Acidic residues" evidence="4">
    <location>
        <begin position="262"/>
        <end position="280"/>
    </location>
</feature>
<dbReference type="InterPro" id="IPR003891">
    <property type="entry name" value="Initiation_fac_eIF4g_MI"/>
</dbReference>
<gene>
    <name evidence="6" type="ORF">ACO22_05572</name>
</gene>
<feature type="compositionally biased region" description="Basic and acidic residues" evidence="4">
    <location>
        <begin position="26"/>
        <end position="38"/>
    </location>
</feature>
<feature type="region of interest" description="Disordered" evidence="4">
    <location>
        <begin position="209"/>
        <end position="339"/>
    </location>
</feature>
<dbReference type="SMART" id="SM00544">
    <property type="entry name" value="MA3"/>
    <property type="match status" value="1"/>
</dbReference>
<dbReference type="Pfam" id="PF02847">
    <property type="entry name" value="MA3"/>
    <property type="match status" value="1"/>
</dbReference>
<reference evidence="6 7" key="1">
    <citation type="submission" date="2016-06" db="EMBL/GenBank/DDBJ databases">
        <authorList>
            <person name="Kjaerup R.B."/>
            <person name="Dalgaard T.S."/>
            <person name="Juul-Madsen H.R."/>
        </authorList>
    </citation>
    <scope>NUCLEOTIDE SEQUENCE [LARGE SCALE GENOMIC DNA]</scope>
    <source>
        <strain evidence="6 7">Pb300</strain>
    </source>
</reference>
<feature type="region of interest" description="Disordered" evidence="4">
    <location>
        <begin position="838"/>
        <end position="863"/>
    </location>
</feature>
<dbReference type="EMBL" id="LZYO01000254">
    <property type="protein sequence ID" value="ODH22092.1"/>
    <property type="molecule type" value="Genomic_DNA"/>
</dbReference>
<comment type="similarity">
    <text evidence="2">Belongs to the CWC22 family.</text>
</comment>
<dbReference type="AlphaFoldDB" id="A0A1D2J9V9"/>
<dbReference type="InterPro" id="IPR016024">
    <property type="entry name" value="ARM-type_fold"/>
</dbReference>
<evidence type="ECO:0000256" key="3">
    <source>
        <dbReference type="ARBA" id="ARBA00023242"/>
    </source>
</evidence>
<organism evidence="6 7">
    <name type="scientific">Paracoccidioides brasiliensis</name>
    <dbReference type="NCBI Taxonomy" id="121759"/>
    <lineage>
        <taxon>Eukaryota</taxon>
        <taxon>Fungi</taxon>
        <taxon>Dikarya</taxon>
        <taxon>Ascomycota</taxon>
        <taxon>Pezizomycotina</taxon>
        <taxon>Eurotiomycetes</taxon>
        <taxon>Eurotiomycetidae</taxon>
        <taxon>Onygenales</taxon>
        <taxon>Ajellomycetaceae</taxon>
        <taxon>Paracoccidioides</taxon>
    </lineage>
</organism>
<keyword evidence="3" id="KW-0539">Nucleus</keyword>
<dbReference type="VEuPathDB" id="FungiDB:PABG_07044"/>
<dbReference type="Pfam" id="PF02854">
    <property type="entry name" value="MIF4G"/>
    <property type="match status" value="1"/>
</dbReference>
<feature type="compositionally biased region" description="Gly residues" evidence="4">
    <location>
        <begin position="64"/>
        <end position="73"/>
    </location>
</feature>
<dbReference type="SMART" id="SM00543">
    <property type="entry name" value="MIF4G"/>
    <property type="match status" value="1"/>
</dbReference>
<dbReference type="VEuPathDB" id="FungiDB:PADG_06469"/>